<dbReference type="Pfam" id="PF01266">
    <property type="entry name" value="DAO"/>
    <property type="match status" value="1"/>
</dbReference>
<dbReference type="InterPro" id="IPR017741">
    <property type="entry name" value="FAD-dependent_OxRdtase_HpnW"/>
</dbReference>
<dbReference type="PANTHER" id="PTHR13847:SF286">
    <property type="entry name" value="D-AMINO ACID DEHYDROGENASE"/>
    <property type="match status" value="1"/>
</dbReference>
<evidence type="ECO:0000313" key="7">
    <source>
        <dbReference type="Proteomes" id="UP000474967"/>
    </source>
</evidence>
<dbReference type="GO" id="GO:0016491">
    <property type="term" value="F:oxidoreductase activity"/>
    <property type="evidence" value="ECO:0007669"/>
    <property type="project" value="UniProtKB-KW"/>
</dbReference>
<dbReference type="InterPro" id="IPR006076">
    <property type="entry name" value="FAD-dep_OxRdtase"/>
</dbReference>
<evidence type="ECO:0000256" key="2">
    <source>
        <dbReference type="ARBA" id="ARBA00009410"/>
    </source>
</evidence>
<dbReference type="AlphaFoldDB" id="A0A6L9XU43"/>
<dbReference type="PANTHER" id="PTHR13847">
    <property type="entry name" value="SARCOSINE DEHYDROGENASE-RELATED"/>
    <property type="match status" value="1"/>
</dbReference>
<accession>A0A6L9XU43</accession>
<dbReference type="Gene3D" id="3.30.9.10">
    <property type="entry name" value="D-Amino Acid Oxidase, subunit A, domain 2"/>
    <property type="match status" value="1"/>
</dbReference>
<dbReference type="EMBL" id="JAAGWY010000001">
    <property type="protein sequence ID" value="NEN04883.1"/>
    <property type="molecule type" value="Genomic_DNA"/>
</dbReference>
<dbReference type="RefSeq" id="WP_163287968.1">
    <property type="nucleotide sequence ID" value="NZ_JAAGWY010000001.1"/>
</dbReference>
<evidence type="ECO:0000256" key="4">
    <source>
        <dbReference type="ARBA" id="ARBA00023002"/>
    </source>
</evidence>
<keyword evidence="7" id="KW-1185">Reference proteome</keyword>
<reference evidence="6 7" key="1">
    <citation type="journal article" date="2014" name="J. Microbiol.">
        <title>Diaminobutyricibacter tongyongensis gen. nov., sp. nov. and Homoserinibacter gongjuensis gen. nov., sp. nov. belong to the family Microbacteriaceae.</title>
        <authorList>
            <person name="Kim S.J."/>
            <person name="Ahn J.H."/>
            <person name="Weon H.Y."/>
            <person name="Hamada M."/>
            <person name="Suzuki K."/>
            <person name="Kwon S.W."/>
        </authorList>
    </citation>
    <scope>NUCLEOTIDE SEQUENCE [LARGE SCALE GENOMIC DNA]</scope>
    <source>
        <strain evidence="6 7">NBRC 108724</strain>
    </source>
</reference>
<dbReference type="InterPro" id="IPR036188">
    <property type="entry name" value="FAD/NAD-bd_sf"/>
</dbReference>
<protein>
    <submittedName>
        <fullName evidence="6">TIGR03364 family FAD-dependent oxidoreductase</fullName>
    </submittedName>
</protein>
<keyword evidence="3" id="KW-0285">Flavoprotein</keyword>
<sequence>MGGNSRRHYDVAIVGAGIVGLAHAVAASRRGLSVVVLDRAAGILGASIRNFGHLCLTGQDGLAREYGEESRELWLALAAEAGFWLRETGTVVVAQAEDETSVLEEFRDLRGPDDIVLLDAGQVRERVPVAADRIHSGAWLPRDLQVDPREAAGAIARRLRAGGVDFHFTTTVLGVERGRVHTARGPFIADTVIVAVNHDVDQLFPVIAETHGIQRCGLDMLLVDAELDGPLSSPLFTGWSLVRYAGFTRTASAAALRARLLAEHPDLAALDLNQMYTQRPDGGLIIGDTHYRGDGIEPFQGEPAFDALLALARDLFGVSDLRVRERWQGVYASAPQDFLVASPLPDVRVVSVTTGIGMTTGLGLAERVVDELYSSTSAQRLSEPTTSLSAR</sequence>
<comment type="similarity">
    <text evidence="2">Belongs to the DadA oxidoreductase family.</text>
</comment>
<comment type="cofactor">
    <cofactor evidence="1">
        <name>FAD</name>
        <dbReference type="ChEBI" id="CHEBI:57692"/>
    </cofactor>
</comment>
<feature type="domain" description="FAD dependent oxidoreductase" evidence="5">
    <location>
        <begin position="10"/>
        <end position="370"/>
    </location>
</feature>
<name>A0A6L9XU43_9MICO</name>
<evidence type="ECO:0000313" key="6">
    <source>
        <dbReference type="EMBL" id="NEN04883.1"/>
    </source>
</evidence>
<evidence type="ECO:0000256" key="3">
    <source>
        <dbReference type="ARBA" id="ARBA00022630"/>
    </source>
</evidence>
<dbReference type="SUPFAM" id="SSF51905">
    <property type="entry name" value="FAD/NAD(P)-binding domain"/>
    <property type="match status" value="1"/>
</dbReference>
<dbReference type="Gene3D" id="3.50.50.60">
    <property type="entry name" value="FAD/NAD(P)-binding domain"/>
    <property type="match status" value="1"/>
</dbReference>
<comment type="caution">
    <text evidence="6">The sequence shown here is derived from an EMBL/GenBank/DDBJ whole genome shotgun (WGS) entry which is preliminary data.</text>
</comment>
<dbReference type="NCBIfam" id="TIGR03364">
    <property type="entry name" value="HpnW_proposed"/>
    <property type="match status" value="1"/>
</dbReference>
<evidence type="ECO:0000259" key="5">
    <source>
        <dbReference type="Pfam" id="PF01266"/>
    </source>
</evidence>
<proteinExistence type="inferred from homology"/>
<evidence type="ECO:0000256" key="1">
    <source>
        <dbReference type="ARBA" id="ARBA00001974"/>
    </source>
</evidence>
<dbReference type="Proteomes" id="UP000474967">
    <property type="component" value="Unassembled WGS sequence"/>
</dbReference>
<organism evidence="6 7">
    <name type="scientific">Leifsonia tongyongensis</name>
    <dbReference type="NCBI Taxonomy" id="1268043"/>
    <lineage>
        <taxon>Bacteria</taxon>
        <taxon>Bacillati</taxon>
        <taxon>Actinomycetota</taxon>
        <taxon>Actinomycetes</taxon>
        <taxon>Micrococcales</taxon>
        <taxon>Microbacteriaceae</taxon>
        <taxon>Leifsonia</taxon>
    </lineage>
</organism>
<dbReference type="GO" id="GO:0005737">
    <property type="term" value="C:cytoplasm"/>
    <property type="evidence" value="ECO:0007669"/>
    <property type="project" value="TreeGrafter"/>
</dbReference>
<keyword evidence="4" id="KW-0560">Oxidoreductase</keyword>
<gene>
    <name evidence="6" type="ORF">G3T36_03270</name>
</gene>